<evidence type="ECO:0000313" key="2">
    <source>
        <dbReference type="EMBL" id="MBB6731117.1"/>
    </source>
</evidence>
<keyword evidence="2" id="KW-0238">DNA-binding</keyword>
<evidence type="ECO:0000256" key="1">
    <source>
        <dbReference type="SAM" id="MobiDB-lite"/>
    </source>
</evidence>
<dbReference type="Gene3D" id="3.40.960.10">
    <property type="entry name" value="VSR Endonuclease"/>
    <property type="match status" value="1"/>
</dbReference>
<feature type="region of interest" description="Disordered" evidence="1">
    <location>
        <begin position="1"/>
        <end position="37"/>
    </location>
</feature>
<proteinExistence type="predicted"/>
<dbReference type="Proteomes" id="UP000564644">
    <property type="component" value="Unassembled WGS sequence"/>
</dbReference>
<reference evidence="2 3" key="1">
    <citation type="submission" date="2020-08" db="EMBL/GenBank/DDBJ databases">
        <title>Cohnella phylogeny.</title>
        <authorList>
            <person name="Dunlap C."/>
        </authorList>
    </citation>
    <scope>NUCLEOTIDE SEQUENCE [LARGE SCALE GENOMIC DNA]</scope>
    <source>
        <strain evidence="2 3">CBP 2801</strain>
    </source>
</reference>
<sequence>MKKGKPGPSQIVGRSSRPNLLAHSPNQLSRSSVVRENVPKVRKSATARHASGAELAANAASFAYLPFETAHPIWLKDHVAASSGERRRRLEEGGHGHAEKEMLRTVWLPAFGHLEHLHPEFEITDFQGGSRFIDLAYIRPPHRVAIEIDGYGPHWKDASRRQFCDERVRAAHLINDGWIVIRIGYDDLKDRPRLWQQILQQLIGNLYGQVRTQDAELYSQEQEILRLAARLERAIRISDVRAFMQCGYIVARRLIRQLEDKELLLPVGGGLSRAHCWVIKGSQQH</sequence>
<dbReference type="RefSeq" id="WP_185128757.1">
    <property type="nucleotide sequence ID" value="NZ_JACJVO010000009.1"/>
</dbReference>
<organism evidence="2 3">
    <name type="scientific">Cohnella zeiphila</name>
    <dbReference type="NCBI Taxonomy" id="2761120"/>
    <lineage>
        <taxon>Bacteria</taxon>
        <taxon>Bacillati</taxon>
        <taxon>Bacillota</taxon>
        <taxon>Bacilli</taxon>
        <taxon>Bacillales</taxon>
        <taxon>Paenibacillaceae</taxon>
        <taxon>Cohnella</taxon>
    </lineage>
</organism>
<feature type="compositionally biased region" description="Polar residues" evidence="1">
    <location>
        <begin position="12"/>
        <end position="34"/>
    </location>
</feature>
<protein>
    <submittedName>
        <fullName evidence="2">DNA-binding response regulator</fullName>
    </submittedName>
</protein>
<name>A0A7X0SJH3_9BACL</name>
<dbReference type="AlphaFoldDB" id="A0A7X0SJH3"/>
<gene>
    <name evidence="2" type="ORF">H7C18_09385</name>
</gene>
<keyword evidence="3" id="KW-1185">Reference proteome</keyword>
<dbReference type="GO" id="GO:0003677">
    <property type="term" value="F:DNA binding"/>
    <property type="evidence" value="ECO:0007669"/>
    <property type="project" value="UniProtKB-KW"/>
</dbReference>
<accession>A0A7X0SJH3</accession>
<evidence type="ECO:0000313" key="3">
    <source>
        <dbReference type="Proteomes" id="UP000564644"/>
    </source>
</evidence>
<dbReference type="EMBL" id="JACJVO010000009">
    <property type="protein sequence ID" value="MBB6731117.1"/>
    <property type="molecule type" value="Genomic_DNA"/>
</dbReference>
<comment type="caution">
    <text evidence="2">The sequence shown here is derived from an EMBL/GenBank/DDBJ whole genome shotgun (WGS) entry which is preliminary data.</text>
</comment>